<dbReference type="HOGENOM" id="CLU_1195150_0_0_1"/>
<name>V2WM41_MONRO</name>
<evidence type="ECO:0000256" key="1">
    <source>
        <dbReference type="SAM" id="MobiDB-lite"/>
    </source>
</evidence>
<dbReference type="AlphaFoldDB" id="V2WM41"/>
<organism evidence="2 3">
    <name type="scientific">Moniliophthora roreri (strain MCA 2997)</name>
    <name type="common">Cocoa frosty pod rot fungus</name>
    <name type="synonym">Crinipellis roreri</name>
    <dbReference type="NCBI Taxonomy" id="1381753"/>
    <lineage>
        <taxon>Eukaryota</taxon>
        <taxon>Fungi</taxon>
        <taxon>Dikarya</taxon>
        <taxon>Basidiomycota</taxon>
        <taxon>Agaricomycotina</taxon>
        <taxon>Agaricomycetes</taxon>
        <taxon>Agaricomycetidae</taxon>
        <taxon>Agaricales</taxon>
        <taxon>Marasmiineae</taxon>
        <taxon>Marasmiaceae</taxon>
        <taxon>Moniliophthora</taxon>
    </lineage>
</organism>
<keyword evidence="3" id="KW-1185">Reference proteome</keyword>
<sequence length="232" mass="26262">MDLFRIRITCCHSYYQILIHLTIKPSRLLPSYKARGLSNRVSVRSGGRFALAGNAQTRSVEKVVKTREKEKAQRRRYQTMLGAMNFEQREVHEAGPSNLADTPNFDDHPGATEPSDPMYRQDLESDPDEPMNIDPIALMQFPPGEEGAINSHAGAEYSFDKILSSLLAHKRQRADDRTRTQRVQKTVDAWQDQRQALVRAYLAFQSHGPPETIAGSEEWPLSVMDFTGAFAK</sequence>
<proteinExistence type="predicted"/>
<dbReference type="KEGG" id="mrr:Moror_8471"/>
<dbReference type="EMBL" id="AWSO01002580">
    <property type="protein sequence ID" value="ESK81275.1"/>
    <property type="molecule type" value="Genomic_DNA"/>
</dbReference>
<reference evidence="2 3" key="1">
    <citation type="journal article" date="2014" name="BMC Genomics">
        <title>Genome and secretome analysis of the hemibiotrophic fungal pathogen, Moniliophthora roreri, which causes frosty pod rot disease of cacao: mechanisms of the biotrophic and necrotrophic phases.</title>
        <authorList>
            <person name="Meinhardt L.W."/>
            <person name="Costa G.G.L."/>
            <person name="Thomazella D.P.T."/>
            <person name="Teixeira P.J.P.L."/>
            <person name="Carazzolle M.F."/>
            <person name="Schuster S.C."/>
            <person name="Carlson J.E."/>
            <person name="Guiltinan M.J."/>
            <person name="Mieczkowski P."/>
            <person name="Farmer A."/>
            <person name="Ramaraj T."/>
            <person name="Crozier J."/>
            <person name="Davis R.E."/>
            <person name="Shao J."/>
            <person name="Melnick R.L."/>
            <person name="Pereira G.A.G."/>
            <person name="Bailey B.A."/>
        </authorList>
    </citation>
    <scope>NUCLEOTIDE SEQUENCE [LARGE SCALE GENOMIC DNA]</scope>
    <source>
        <strain evidence="2 3">MCA 2997</strain>
    </source>
</reference>
<comment type="caution">
    <text evidence="2">The sequence shown here is derived from an EMBL/GenBank/DDBJ whole genome shotgun (WGS) entry which is preliminary data.</text>
</comment>
<evidence type="ECO:0000313" key="2">
    <source>
        <dbReference type="EMBL" id="ESK81275.1"/>
    </source>
</evidence>
<dbReference type="Proteomes" id="UP000017559">
    <property type="component" value="Unassembled WGS sequence"/>
</dbReference>
<dbReference type="OrthoDB" id="10365500at2759"/>
<accession>V2WM41</accession>
<gene>
    <name evidence="2" type="ORF">Moror_8471</name>
</gene>
<evidence type="ECO:0000313" key="3">
    <source>
        <dbReference type="Proteomes" id="UP000017559"/>
    </source>
</evidence>
<protein>
    <submittedName>
        <fullName evidence="2">Uncharacterized protein</fullName>
    </submittedName>
</protein>
<feature type="region of interest" description="Disordered" evidence="1">
    <location>
        <begin position="95"/>
        <end position="131"/>
    </location>
</feature>